<organism evidence="3 4">
    <name type="scientific">Taylorella equigenitalis (strain MCE9)</name>
    <dbReference type="NCBI Taxonomy" id="937774"/>
    <lineage>
        <taxon>Bacteria</taxon>
        <taxon>Pseudomonadati</taxon>
        <taxon>Pseudomonadota</taxon>
        <taxon>Betaproteobacteria</taxon>
        <taxon>Burkholderiales</taxon>
        <taxon>Alcaligenaceae</taxon>
        <taxon>Taylorella</taxon>
    </lineage>
</organism>
<feature type="region of interest" description="Disordered" evidence="1">
    <location>
        <begin position="1"/>
        <end position="23"/>
    </location>
</feature>
<name>A0A654KFB3_TAYEM</name>
<dbReference type="Proteomes" id="UP000007472">
    <property type="component" value="Chromosome"/>
</dbReference>
<evidence type="ECO:0000256" key="1">
    <source>
        <dbReference type="SAM" id="MobiDB-lite"/>
    </source>
</evidence>
<evidence type="ECO:0000313" key="3">
    <source>
        <dbReference type="EMBL" id="ADU91101.1"/>
    </source>
</evidence>
<protein>
    <submittedName>
        <fullName evidence="3">Uncharacterized protein</fullName>
    </submittedName>
</protein>
<dbReference type="EMBL" id="CP002456">
    <property type="protein sequence ID" value="ADU91101.1"/>
    <property type="molecule type" value="Genomic_DNA"/>
</dbReference>
<dbReference type="KEGG" id="teq:TEQUI_0145"/>
<gene>
    <name evidence="3" type="ordered locus">TEQUI_0145</name>
</gene>
<accession>A0A654KFB3</accession>
<feature type="transmembrane region" description="Helical" evidence="2">
    <location>
        <begin position="29"/>
        <end position="55"/>
    </location>
</feature>
<sequence length="58" mass="6588">MKINEKKDNQSQEMATKEERKCNKPSKPFSIILMAVVIEELGFLAMIILIIVLIIKGV</sequence>
<keyword evidence="2" id="KW-0472">Membrane</keyword>
<reference evidence="3 4" key="1">
    <citation type="journal article" date="2011" name="J. Bacteriol.">
        <title>Genome sequence of Taylorella equigenitalis MCE9, the causative agent of contagious equine metritis.</title>
        <authorList>
            <person name="Hebert L."/>
            <person name="Moumen B."/>
            <person name="Duquesne F."/>
            <person name="Breuil M.F."/>
            <person name="Laugier C."/>
            <person name="Batto J.M."/>
            <person name="Renault P."/>
            <person name="Petry S."/>
        </authorList>
    </citation>
    <scope>NUCLEOTIDE SEQUENCE [LARGE SCALE GENOMIC DNA]</scope>
    <source>
        <strain evidence="3 4">MCE9</strain>
    </source>
</reference>
<dbReference type="AlphaFoldDB" id="A0A654KFB3"/>
<proteinExistence type="predicted"/>
<keyword evidence="2" id="KW-1133">Transmembrane helix</keyword>
<evidence type="ECO:0000256" key="2">
    <source>
        <dbReference type="SAM" id="Phobius"/>
    </source>
</evidence>
<feature type="compositionally biased region" description="Basic and acidic residues" evidence="1">
    <location>
        <begin position="1"/>
        <end position="22"/>
    </location>
</feature>
<keyword evidence="2" id="KW-0812">Transmembrane</keyword>
<evidence type="ECO:0000313" key="4">
    <source>
        <dbReference type="Proteomes" id="UP000007472"/>
    </source>
</evidence>